<dbReference type="EC" id="3.4.19.13" evidence="11"/>
<dbReference type="GO" id="GO:0006751">
    <property type="term" value="P:glutathione catabolic process"/>
    <property type="evidence" value="ECO:0007669"/>
    <property type="project" value="UniProtKB-UniRule"/>
</dbReference>
<dbReference type="InterPro" id="IPR043138">
    <property type="entry name" value="GGT_lsub"/>
</dbReference>
<dbReference type="NCBIfam" id="TIGR00066">
    <property type="entry name" value="g_glut_trans"/>
    <property type="match status" value="1"/>
</dbReference>
<protein>
    <recommendedName>
        <fullName evidence="11">Glutathione hydrolase proenzyme</fullName>
        <ecNumber evidence="11">2.3.2.2</ecNumber>
        <ecNumber evidence="11">3.4.19.13</ecNumber>
    </recommendedName>
    <component>
        <recommendedName>
            <fullName evidence="11">Glutathione hydrolase large chain</fullName>
        </recommendedName>
    </component>
    <component>
        <recommendedName>
            <fullName evidence="11">Glutathione hydrolase small chain</fullName>
        </recommendedName>
    </component>
</protein>
<feature type="binding site" evidence="10">
    <location>
        <position position="446"/>
    </location>
    <ligand>
        <name>L-glutamate</name>
        <dbReference type="ChEBI" id="CHEBI:29985"/>
    </ligand>
</feature>
<evidence type="ECO:0000256" key="11">
    <source>
        <dbReference type="RuleBase" id="RU368036"/>
    </source>
</evidence>
<dbReference type="EC" id="2.3.2.2" evidence="11"/>
<proteinExistence type="inferred from homology"/>
<evidence type="ECO:0000256" key="10">
    <source>
        <dbReference type="PIRSR" id="PIRSR600101-2"/>
    </source>
</evidence>
<accession>A0AAE3G399</accession>
<evidence type="ECO:0000256" key="2">
    <source>
        <dbReference type="ARBA" id="ARBA00001089"/>
    </source>
</evidence>
<evidence type="ECO:0000256" key="9">
    <source>
        <dbReference type="PIRSR" id="PIRSR600101-1"/>
    </source>
</evidence>
<dbReference type="InterPro" id="IPR043137">
    <property type="entry name" value="GGT_ssub_C"/>
</dbReference>
<dbReference type="Gene3D" id="3.60.20.40">
    <property type="match status" value="1"/>
</dbReference>
<keyword evidence="6 11" id="KW-0865">Zymogen</keyword>
<keyword evidence="11" id="KW-0317">Glutathione biosynthesis</keyword>
<dbReference type="InterPro" id="IPR000101">
    <property type="entry name" value="GGT_peptidase"/>
</dbReference>
<evidence type="ECO:0000256" key="8">
    <source>
        <dbReference type="ARBA" id="ARBA00047417"/>
    </source>
</evidence>
<comment type="catalytic activity">
    <reaction evidence="1 11">
        <text>an S-substituted glutathione + H2O = an S-substituted L-cysteinylglycine + L-glutamate</text>
        <dbReference type="Rhea" id="RHEA:59468"/>
        <dbReference type="ChEBI" id="CHEBI:15377"/>
        <dbReference type="ChEBI" id="CHEBI:29985"/>
        <dbReference type="ChEBI" id="CHEBI:90779"/>
        <dbReference type="ChEBI" id="CHEBI:143103"/>
        <dbReference type="EC" id="3.4.19.13"/>
    </reaction>
</comment>
<comment type="PTM">
    <text evidence="11">Cleaved by autocatalysis into a large and a small subunit.</text>
</comment>
<keyword evidence="5 11" id="KW-0378">Hydrolase</keyword>
<dbReference type="InterPro" id="IPR051792">
    <property type="entry name" value="GGT_bact"/>
</dbReference>
<comment type="pathway">
    <text evidence="11">Sulfur metabolism; glutathione metabolism.</text>
</comment>
<dbReference type="Gene3D" id="1.10.246.130">
    <property type="match status" value="1"/>
</dbReference>
<evidence type="ECO:0000313" key="13">
    <source>
        <dbReference type="EMBL" id="MCP1674859.1"/>
    </source>
</evidence>
<feature type="region of interest" description="Disordered" evidence="12">
    <location>
        <begin position="592"/>
        <end position="613"/>
    </location>
</feature>
<name>A0AAE3G399_9GAMM</name>
<evidence type="ECO:0000256" key="12">
    <source>
        <dbReference type="SAM" id="MobiDB-lite"/>
    </source>
</evidence>
<comment type="caution">
    <text evidence="13">The sequence shown here is derived from an EMBL/GenBank/DDBJ whole genome shotgun (WGS) entry which is preliminary data.</text>
</comment>
<feature type="binding site" evidence="10">
    <location>
        <position position="498"/>
    </location>
    <ligand>
        <name>L-glutamate</name>
        <dbReference type="ChEBI" id="CHEBI:29985"/>
    </ligand>
</feature>
<dbReference type="GO" id="GO:0103068">
    <property type="term" value="F:leukotriene C4 gamma-glutamyl transferase activity"/>
    <property type="evidence" value="ECO:0007669"/>
    <property type="project" value="UniProtKB-EC"/>
</dbReference>
<gene>
    <name evidence="13" type="ORF">J2T57_001997</name>
</gene>
<evidence type="ECO:0000256" key="7">
    <source>
        <dbReference type="ARBA" id="ARBA00023315"/>
    </source>
</evidence>
<evidence type="ECO:0000313" key="14">
    <source>
        <dbReference type="Proteomes" id="UP001205843"/>
    </source>
</evidence>
<feature type="active site" description="Nucleophile" evidence="9">
    <location>
        <position position="404"/>
    </location>
</feature>
<comment type="similarity">
    <text evidence="3 11">Belongs to the gamma-glutamyltransferase family.</text>
</comment>
<keyword evidence="4 11" id="KW-0808">Transferase</keyword>
<comment type="catalytic activity">
    <reaction evidence="2 11">
        <text>glutathione + H2O = L-cysteinylglycine + L-glutamate</text>
        <dbReference type="Rhea" id="RHEA:28807"/>
        <dbReference type="ChEBI" id="CHEBI:15377"/>
        <dbReference type="ChEBI" id="CHEBI:29985"/>
        <dbReference type="ChEBI" id="CHEBI:57925"/>
        <dbReference type="ChEBI" id="CHEBI:61694"/>
        <dbReference type="EC" id="3.4.19.13"/>
    </reaction>
</comment>
<dbReference type="EMBL" id="JALJXV010000004">
    <property type="protein sequence ID" value="MCP1674859.1"/>
    <property type="molecule type" value="Genomic_DNA"/>
</dbReference>
<feature type="binding site" evidence="10">
    <location>
        <begin position="475"/>
        <end position="476"/>
    </location>
    <ligand>
        <name>L-glutamate</name>
        <dbReference type="ChEBI" id="CHEBI:29985"/>
    </ligand>
</feature>
<feature type="binding site" evidence="10">
    <location>
        <position position="100"/>
    </location>
    <ligand>
        <name>L-glutamate</name>
        <dbReference type="ChEBI" id="CHEBI:29985"/>
    </ligand>
</feature>
<evidence type="ECO:0000256" key="6">
    <source>
        <dbReference type="ARBA" id="ARBA00023145"/>
    </source>
</evidence>
<dbReference type="AlphaFoldDB" id="A0AAE3G399"/>
<comment type="catalytic activity">
    <reaction evidence="8 11">
        <text>an N-terminal (5-L-glutamyl)-[peptide] + an alpha-amino acid = 5-L-glutamyl amino acid + an N-terminal L-alpha-aminoacyl-[peptide]</text>
        <dbReference type="Rhea" id="RHEA:23904"/>
        <dbReference type="Rhea" id="RHEA-COMP:9780"/>
        <dbReference type="Rhea" id="RHEA-COMP:9795"/>
        <dbReference type="ChEBI" id="CHEBI:77644"/>
        <dbReference type="ChEBI" id="CHEBI:78597"/>
        <dbReference type="ChEBI" id="CHEBI:78599"/>
        <dbReference type="ChEBI" id="CHEBI:78608"/>
        <dbReference type="EC" id="2.3.2.2"/>
    </reaction>
</comment>
<dbReference type="PANTHER" id="PTHR43199:SF1">
    <property type="entry name" value="GLUTATHIONE HYDROLASE PROENZYME"/>
    <property type="match status" value="1"/>
</dbReference>
<dbReference type="PANTHER" id="PTHR43199">
    <property type="entry name" value="GLUTATHIONE HYDROLASE"/>
    <property type="match status" value="1"/>
</dbReference>
<keyword evidence="7 11" id="KW-0012">Acyltransferase</keyword>
<keyword evidence="14" id="KW-1185">Reference proteome</keyword>
<evidence type="ECO:0000256" key="1">
    <source>
        <dbReference type="ARBA" id="ARBA00001049"/>
    </source>
</evidence>
<dbReference type="GO" id="GO:0036374">
    <property type="term" value="F:glutathione hydrolase activity"/>
    <property type="evidence" value="ECO:0007669"/>
    <property type="project" value="UniProtKB-UniRule"/>
</dbReference>
<dbReference type="SUPFAM" id="SSF56235">
    <property type="entry name" value="N-terminal nucleophile aminohydrolases (Ntn hydrolases)"/>
    <property type="match status" value="1"/>
</dbReference>
<dbReference type="GO" id="GO:0006750">
    <property type="term" value="P:glutathione biosynthetic process"/>
    <property type="evidence" value="ECO:0007669"/>
    <property type="project" value="UniProtKB-KW"/>
</dbReference>
<comment type="subunit">
    <text evidence="11">This enzyme consists of two polypeptide chains, which are synthesized in precursor form from a single polypeptide.</text>
</comment>
<reference evidence="13" key="1">
    <citation type="submission" date="2022-03" db="EMBL/GenBank/DDBJ databases">
        <title>Genomic Encyclopedia of Type Strains, Phase III (KMG-III): the genomes of soil and plant-associated and newly described type strains.</title>
        <authorList>
            <person name="Whitman W."/>
        </authorList>
    </citation>
    <scope>NUCLEOTIDE SEQUENCE</scope>
    <source>
        <strain evidence="13">ANL 6-2</strain>
    </source>
</reference>
<organism evidence="13 14">
    <name type="scientific">Natronocella acetinitrilica</name>
    <dbReference type="NCBI Taxonomy" id="414046"/>
    <lineage>
        <taxon>Bacteria</taxon>
        <taxon>Pseudomonadati</taxon>
        <taxon>Pseudomonadota</taxon>
        <taxon>Gammaproteobacteria</taxon>
        <taxon>Chromatiales</taxon>
        <taxon>Ectothiorhodospiraceae</taxon>
        <taxon>Natronocella</taxon>
    </lineage>
</organism>
<dbReference type="Pfam" id="PF01019">
    <property type="entry name" value="G_glu_transpept"/>
    <property type="match status" value="1"/>
</dbReference>
<evidence type="ECO:0000256" key="4">
    <source>
        <dbReference type="ARBA" id="ARBA00022679"/>
    </source>
</evidence>
<dbReference type="InterPro" id="IPR029055">
    <property type="entry name" value="Ntn_hydrolases_N"/>
</dbReference>
<dbReference type="Proteomes" id="UP001205843">
    <property type="component" value="Unassembled WGS sequence"/>
</dbReference>
<evidence type="ECO:0000256" key="5">
    <source>
        <dbReference type="ARBA" id="ARBA00022801"/>
    </source>
</evidence>
<sequence>MSRLMVTVAVSLVIAIPASAELRSLGEPGVRGGVVTTSEPIAARVGADILRQGGNAVDAAIAVLFALAVVEPQSSGIGGGGFMVVHLAGGPKQTFVIDSRETAPAAATPDMFQGQNFGLASTSGLSVGVPGTVRGAELAVQRWGNLSLEQVLQPAIELAANGFRVSSRLEGSITSGRLGNEIGNPAYDEARNVFRPGGIGLVEGSLLVQPELAATLQLIAEQGADAFYTGPIAQAIIDTQLNFRGANAQLAGRMTLDDLANYEVAIRDPVVGNYRGYQIVSMPSPSSGGLAIIQMLKMLERFPLGDASQGYGFGSPRTLNVMIEAMRLAFADRALWMGDDDFVDVPSAGLISDGYTALRSGLIDPDSRQGFVAADDPRPFDLAWNGQESQLAQASVADPETVSTTHFSVSDASGNLVSFTSTIESAWGTGLMVPGYGFLLNNELTDFNFVPQANADPMNFNPGANDVAPGKRPRSSMAPTMIFRNPQQPLAAFGSPGGATIINIVLNVAINLVDHDMTIQEAIDAPRISQTSANGNPSFEYGFPEASIQTLRDIGHNPGPTFNLGSVQGVVFGTGNQQYGAADKRRIGGVVSVTPGEISNSPPARGAGQRGGR</sequence>
<dbReference type="PRINTS" id="PR01210">
    <property type="entry name" value="GGTRANSPTASE"/>
</dbReference>
<evidence type="ECO:0000256" key="3">
    <source>
        <dbReference type="ARBA" id="ARBA00009381"/>
    </source>
</evidence>